<feature type="transmembrane region" description="Helical" evidence="8">
    <location>
        <begin position="446"/>
        <end position="466"/>
    </location>
</feature>
<evidence type="ECO:0000256" key="3">
    <source>
        <dbReference type="ARBA" id="ARBA00022553"/>
    </source>
</evidence>
<dbReference type="Gene3D" id="3.30.565.10">
    <property type="entry name" value="Histidine kinase-like ATPase, C-terminal domain"/>
    <property type="match status" value="1"/>
</dbReference>
<evidence type="ECO:0000256" key="6">
    <source>
        <dbReference type="PROSITE-ProRule" id="PRU00169"/>
    </source>
</evidence>
<organism evidence="11 12">
    <name type="scientific">Ideonella margarita</name>
    <dbReference type="NCBI Taxonomy" id="2984191"/>
    <lineage>
        <taxon>Bacteria</taxon>
        <taxon>Pseudomonadati</taxon>
        <taxon>Pseudomonadota</taxon>
        <taxon>Betaproteobacteria</taxon>
        <taxon>Burkholderiales</taxon>
        <taxon>Sphaerotilaceae</taxon>
        <taxon>Ideonella</taxon>
    </lineage>
</organism>
<dbReference type="Pfam" id="PF00512">
    <property type="entry name" value="HisKA"/>
    <property type="match status" value="1"/>
</dbReference>
<keyword evidence="8" id="KW-0812">Transmembrane</keyword>
<accession>A0ABU9C8U7</accession>
<feature type="domain" description="Response regulatory" evidence="10">
    <location>
        <begin position="959"/>
        <end position="1074"/>
    </location>
</feature>
<dbReference type="SMART" id="SM00387">
    <property type="entry name" value="HATPase_c"/>
    <property type="match status" value="1"/>
</dbReference>
<keyword evidence="4" id="KW-0808">Transferase</keyword>
<dbReference type="SUPFAM" id="SSF52172">
    <property type="entry name" value="CheY-like"/>
    <property type="match status" value="1"/>
</dbReference>
<evidence type="ECO:0000259" key="10">
    <source>
        <dbReference type="PROSITE" id="PS50110"/>
    </source>
</evidence>
<evidence type="ECO:0000256" key="8">
    <source>
        <dbReference type="SAM" id="Phobius"/>
    </source>
</evidence>
<dbReference type="RefSeq" id="WP_341400622.1">
    <property type="nucleotide sequence ID" value="NZ_JBBUTI010000015.1"/>
</dbReference>
<dbReference type="PROSITE" id="PS50110">
    <property type="entry name" value="RESPONSE_REGULATORY"/>
    <property type="match status" value="1"/>
</dbReference>
<evidence type="ECO:0000256" key="2">
    <source>
        <dbReference type="ARBA" id="ARBA00012438"/>
    </source>
</evidence>
<feature type="transmembrane region" description="Helical" evidence="8">
    <location>
        <begin position="277"/>
        <end position="305"/>
    </location>
</feature>
<comment type="catalytic activity">
    <reaction evidence="1">
        <text>ATP + protein L-histidine = ADP + protein N-phospho-L-histidine.</text>
        <dbReference type="EC" id="2.7.13.3"/>
    </reaction>
</comment>
<dbReference type="Pfam" id="PF00072">
    <property type="entry name" value="Response_reg"/>
    <property type="match status" value="1"/>
</dbReference>
<feature type="region of interest" description="Disordered" evidence="7">
    <location>
        <begin position="1086"/>
        <end position="1111"/>
    </location>
</feature>
<feature type="transmembrane region" description="Helical" evidence="8">
    <location>
        <begin position="596"/>
        <end position="620"/>
    </location>
</feature>
<dbReference type="Pfam" id="PF02518">
    <property type="entry name" value="HATPase_c"/>
    <property type="match status" value="1"/>
</dbReference>
<feature type="transmembrane region" description="Helical" evidence="8">
    <location>
        <begin position="472"/>
        <end position="494"/>
    </location>
</feature>
<dbReference type="InterPro" id="IPR003594">
    <property type="entry name" value="HATPase_dom"/>
</dbReference>
<evidence type="ECO:0000256" key="1">
    <source>
        <dbReference type="ARBA" id="ARBA00000085"/>
    </source>
</evidence>
<feature type="transmembrane region" description="Helical" evidence="8">
    <location>
        <begin position="200"/>
        <end position="217"/>
    </location>
</feature>
<dbReference type="SUPFAM" id="SSF55874">
    <property type="entry name" value="ATPase domain of HSP90 chaperone/DNA topoisomerase II/histidine kinase"/>
    <property type="match status" value="1"/>
</dbReference>
<protein>
    <recommendedName>
        <fullName evidence="2">histidine kinase</fullName>
        <ecNumber evidence="2">2.7.13.3</ecNumber>
    </recommendedName>
</protein>
<keyword evidence="8" id="KW-0472">Membrane</keyword>
<dbReference type="CDD" id="cd17546">
    <property type="entry name" value="REC_hyHK_CKI1_RcsC-like"/>
    <property type="match status" value="1"/>
</dbReference>
<evidence type="ECO:0000259" key="9">
    <source>
        <dbReference type="PROSITE" id="PS50109"/>
    </source>
</evidence>
<feature type="modified residue" description="4-aspartylphosphate" evidence="6">
    <location>
        <position position="1008"/>
    </location>
</feature>
<dbReference type="PRINTS" id="PR00344">
    <property type="entry name" value="BCTRLSENSOR"/>
</dbReference>
<dbReference type="InterPro" id="IPR036890">
    <property type="entry name" value="HATPase_C_sf"/>
</dbReference>
<dbReference type="CDD" id="cd16922">
    <property type="entry name" value="HATPase_EvgS-ArcB-TorS-like"/>
    <property type="match status" value="1"/>
</dbReference>
<dbReference type="SUPFAM" id="SSF47384">
    <property type="entry name" value="Homodimeric domain of signal transducing histidine kinase"/>
    <property type="match status" value="1"/>
</dbReference>
<feature type="transmembrane region" description="Helical" evidence="8">
    <location>
        <begin position="404"/>
        <end position="425"/>
    </location>
</feature>
<name>A0ABU9C8U7_9BURK</name>
<evidence type="ECO:0000313" key="11">
    <source>
        <dbReference type="EMBL" id="MEK8048311.1"/>
    </source>
</evidence>
<gene>
    <name evidence="11" type="ORF">AACH00_18305</name>
</gene>
<keyword evidence="8" id="KW-1133">Transmembrane helix</keyword>
<dbReference type="Gene3D" id="1.10.4160.10">
    <property type="entry name" value="Hydantoin permease"/>
    <property type="match status" value="1"/>
</dbReference>
<evidence type="ECO:0000256" key="7">
    <source>
        <dbReference type="SAM" id="MobiDB-lite"/>
    </source>
</evidence>
<dbReference type="PROSITE" id="PS50109">
    <property type="entry name" value="HIS_KIN"/>
    <property type="match status" value="1"/>
</dbReference>
<dbReference type="GO" id="GO:0005524">
    <property type="term" value="F:ATP binding"/>
    <property type="evidence" value="ECO:0007669"/>
    <property type="project" value="UniProtKB-KW"/>
</dbReference>
<dbReference type="InterPro" id="IPR001789">
    <property type="entry name" value="Sig_transdc_resp-reg_receiver"/>
</dbReference>
<feature type="transmembrane region" description="Helical" evidence="8">
    <location>
        <begin position="63"/>
        <end position="87"/>
    </location>
</feature>
<feature type="transmembrane region" description="Helical" evidence="8">
    <location>
        <begin position="170"/>
        <end position="188"/>
    </location>
</feature>
<feature type="transmembrane region" description="Helical" evidence="8">
    <location>
        <begin position="93"/>
        <end position="115"/>
    </location>
</feature>
<proteinExistence type="predicted"/>
<feature type="domain" description="Histidine kinase" evidence="9">
    <location>
        <begin position="718"/>
        <end position="935"/>
    </location>
</feature>
<dbReference type="EMBL" id="JBBUTI010000015">
    <property type="protein sequence ID" value="MEK8048311.1"/>
    <property type="molecule type" value="Genomic_DNA"/>
</dbReference>
<dbReference type="PANTHER" id="PTHR43047:SF72">
    <property type="entry name" value="OSMOSENSING HISTIDINE PROTEIN KINASE SLN1"/>
    <property type="match status" value="1"/>
</dbReference>
<dbReference type="InterPro" id="IPR036097">
    <property type="entry name" value="HisK_dim/P_sf"/>
</dbReference>
<evidence type="ECO:0000256" key="5">
    <source>
        <dbReference type="ARBA" id="ARBA00022777"/>
    </source>
</evidence>
<dbReference type="Gene3D" id="1.10.287.130">
    <property type="match status" value="1"/>
</dbReference>
<dbReference type="SMART" id="SM00388">
    <property type="entry name" value="HisKA"/>
    <property type="match status" value="1"/>
</dbReference>
<keyword evidence="5" id="KW-0418">Kinase</keyword>
<comment type="caution">
    <text evidence="11">The sequence shown here is derived from an EMBL/GenBank/DDBJ whole genome shotgun (WGS) entry which is preliminary data.</text>
</comment>
<dbReference type="InterPro" id="IPR005467">
    <property type="entry name" value="His_kinase_dom"/>
</dbReference>
<feature type="transmembrane region" description="Helical" evidence="8">
    <location>
        <begin position="640"/>
        <end position="664"/>
    </location>
</feature>
<evidence type="ECO:0000313" key="12">
    <source>
        <dbReference type="Proteomes" id="UP001379945"/>
    </source>
</evidence>
<dbReference type="PANTHER" id="PTHR43047">
    <property type="entry name" value="TWO-COMPONENT HISTIDINE PROTEIN KINASE"/>
    <property type="match status" value="1"/>
</dbReference>
<keyword evidence="12" id="KW-1185">Reference proteome</keyword>
<feature type="transmembrane region" description="Helical" evidence="8">
    <location>
        <begin position="237"/>
        <end position="256"/>
    </location>
</feature>
<dbReference type="EC" id="2.7.13.3" evidence="2"/>
<feature type="transmembrane region" description="Helical" evidence="8">
    <location>
        <begin position="325"/>
        <end position="347"/>
    </location>
</feature>
<dbReference type="InterPro" id="IPR004358">
    <property type="entry name" value="Sig_transdc_His_kin-like_C"/>
</dbReference>
<dbReference type="Gene3D" id="3.40.50.2300">
    <property type="match status" value="1"/>
</dbReference>
<feature type="region of interest" description="Disordered" evidence="7">
    <location>
        <begin position="1"/>
        <end position="24"/>
    </location>
</feature>
<keyword evidence="11" id="KW-0547">Nucleotide-binding</keyword>
<dbReference type="InterPro" id="IPR003661">
    <property type="entry name" value="HisK_dim/P_dom"/>
</dbReference>
<feature type="compositionally biased region" description="Polar residues" evidence="7">
    <location>
        <begin position="1"/>
        <end position="11"/>
    </location>
</feature>
<dbReference type="InterPro" id="IPR011006">
    <property type="entry name" value="CheY-like_superfamily"/>
</dbReference>
<dbReference type="CDD" id="cd00082">
    <property type="entry name" value="HisKA"/>
    <property type="match status" value="1"/>
</dbReference>
<evidence type="ECO:0000256" key="4">
    <source>
        <dbReference type="ARBA" id="ARBA00022679"/>
    </source>
</evidence>
<dbReference type="SMART" id="SM00448">
    <property type="entry name" value="REC"/>
    <property type="match status" value="1"/>
</dbReference>
<keyword evidence="11" id="KW-0067">ATP-binding</keyword>
<dbReference type="Proteomes" id="UP001379945">
    <property type="component" value="Unassembled WGS sequence"/>
</dbReference>
<reference evidence="11 12" key="1">
    <citation type="submission" date="2024-04" db="EMBL/GenBank/DDBJ databases">
        <title>Novel species of the genus Ideonella isolated from streams.</title>
        <authorList>
            <person name="Lu H."/>
        </authorList>
    </citation>
    <scope>NUCLEOTIDE SEQUENCE [LARGE SCALE GENOMIC DNA]</scope>
    <source>
        <strain evidence="11 12">LYT19W</strain>
    </source>
</reference>
<feature type="transmembrane region" description="Helical" evidence="8">
    <location>
        <begin position="127"/>
        <end position="150"/>
    </location>
</feature>
<keyword evidence="3 6" id="KW-0597">Phosphoprotein</keyword>
<sequence length="1178" mass="127641">MTTPAASSLNTARPDPAAPAPPAQQRVVKIRRDYNAWVGAESLEDYALRFTPRSFRKWSEWRVANTAFGAASFLVLEAVGATLLVQYGFINAFWAILVTGLVIFLAGLPISIYAARHGVDMDLLTRGAGFGYLGSTLTSLIYASFTFIFFALEAAVMAYALELAFDIPPAWGYLLCALAVIPLVTYGVTAISRLQVWTQPLWLAMLVLPYIAVFWQHPGVLGELAGYAGENGQGGQFNVLLFGAATTVGIALITQLGEQVDYLRFMPERTLRNRGRWWFGVLVGGPGWVLPGVLKMLGGALLAWLALGHMVPADRAVDPNQMYLAAYETLFGHYGWAVAATALFVIVSQLKINVTNAYAGSLAWSNFFSRLTHSHPGRVVWMVFNTLIALMLMELDVFQAMGEVLGLFSNIAISWIMAVVADLVINKPLGWSPPGIEFRRAYLHDVNPVGVGAMGLASVLSVAAHLGAFGPLAQAFSAAVAAVTALVAAPLIAWGTGGRFYLARSPDDDAGRYLRWGPPGSVQRCVVCEGAYEAEDMAGCPAYGGAICSLCCTLDARCGDRCKPQPRLADQLWGPWQRLLKRVLPQRLAGRIDTGLGHYLLLMGLIVPALGALFGLLYHQELQAIERRGGPDLTAQLAPVLQAGFVKAYAALLLVAGVVAWWLVLAHKSREVAQEEISRQTEALVREIDSHAQTDLQLQEAKRVADAANQAKTRYITAISHELRTPLNSILGYAQLLEEDPAMPAHRRQAVSVIRRGGDHLLSLIEGTLDVARIEGGKVTLDVRPMRFRECVLELARMFELQAAAKGIGFVLDGGEALPEVVRADERRLRQILINLLGNAVKFTRTGQVTLRVLHQREMARFDIIDSGPGMTQTELARVFEPFERGSAAGTASAGGTGLGLTISKMLTDLMGGELTVRSQPGEGSTFSVRLFLPEVRPELAERALPRTPRVGYAGPRRCILVVDNEEADRQLLVDLLQPLGFEIEQAASGAEGLQRLASLQPDAIFMDLAMPGIDGWETIRRLRAQGLSEAPVAVVSANAFDKGLENIVGLPPSDFLVKPVRVADLLDWLGQRLNLSWLPAVNQSATASDATPNPDAPDQPAGEGDPTTLPPRAALQALSELVGLGYVKGVQKQLEQLQQAHPQAQAFLGRLQSQARQFQLDAMTQTLTKALDDHRAP</sequence>